<dbReference type="InterPro" id="IPR026201">
    <property type="entry name" value="Cep290"/>
</dbReference>
<keyword evidence="12" id="KW-1185">Reference proteome</keyword>
<evidence type="ECO:0000259" key="10">
    <source>
        <dbReference type="Pfam" id="PF16574"/>
    </source>
</evidence>
<feature type="coiled-coil region" evidence="8">
    <location>
        <begin position="1530"/>
        <end position="1582"/>
    </location>
</feature>
<dbReference type="Proteomes" id="UP001159427">
    <property type="component" value="Unassembled WGS sequence"/>
</dbReference>
<feature type="coiled-coil region" evidence="8">
    <location>
        <begin position="1058"/>
        <end position="1143"/>
    </location>
</feature>
<keyword evidence="5 8" id="KW-0175">Coiled coil</keyword>
<evidence type="ECO:0000256" key="7">
    <source>
        <dbReference type="ARBA" id="ARBA00023273"/>
    </source>
</evidence>
<feature type="coiled-coil region" evidence="8">
    <location>
        <begin position="83"/>
        <end position="368"/>
    </location>
</feature>
<evidence type="ECO:0000313" key="11">
    <source>
        <dbReference type="EMBL" id="CAH3014915.1"/>
    </source>
</evidence>
<evidence type="ECO:0000256" key="2">
    <source>
        <dbReference type="ARBA" id="ARBA00004300"/>
    </source>
</evidence>
<evidence type="ECO:0000256" key="4">
    <source>
        <dbReference type="ARBA" id="ARBA00022794"/>
    </source>
</evidence>
<feature type="coiled-coil region" evidence="8">
    <location>
        <begin position="1350"/>
        <end position="1493"/>
    </location>
</feature>
<proteinExistence type="predicted"/>
<evidence type="ECO:0000256" key="8">
    <source>
        <dbReference type="SAM" id="Coils"/>
    </source>
</evidence>
<comment type="caution">
    <text evidence="11">The sequence shown here is derived from an EMBL/GenBank/DDBJ whole genome shotgun (WGS) entry which is preliminary data.</text>
</comment>
<evidence type="ECO:0000256" key="1">
    <source>
        <dbReference type="ARBA" id="ARBA00004120"/>
    </source>
</evidence>
<keyword evidence="7" id="KW-0966">Cell projection</keyword>
<dbReference type="PANTHER" id="PTHR18879:SF20">
    <property type="entry name" value="CENTROSOMAL PROTEIN OF 290 KDA"/>
    <property type="match status" value="1"/>
</dbReference>
<dbReference type="PANTHER" id="PTHR18879">
    <property type="entry name" value="CENTROSOMAL PROTEIN OF 290 KDA"/>
    <property type="match status" value="1"/>
</dbReference>
<keyword evidence="3" id="KW-0963">Cytoplasm</keyword>
<accession>A0ABN8LIY6</accession>
<dbReference type="EMBL" id="CALNXI010000016">
    <property type="protein sequence ID" value="CAH3014915.1"/>
    <property type="molecule type" value="Genomic_DNA"/>
</dbReference>
<name>A0ABN8LIY6_9CNID</name>
<keyword evidence="6" id="KW-0206">Cytoskeleton</keyword>
<feature type="coiled-coil region" evidence="8">
    <location>
        <begin position="1917"/>
        <end position="2366"/>
    </location>
</feature>
<comment type="subcellular location">
    <subcellularLocation>
        <location evidence="1">Cytoplasm</location>
        <location evidence="1">Cytoskeleton</location>
        <location evidence="1">Cilium basal body</location>
    </subcellularLocation>
    <subcellularLocation>
        <location evidence="2">Cytoplasm</location>
        <location evidence="2">Cytoskeleton</location>
        <location evidence="2">Microtubule organizing center</location>
        <location evidence="2">Centrosome</location>
    </subcellularLocation>
</comment>
<evidence type="ECO:0000256" key="5">
    <source>
        <dbReference type="ARBA" id="ARBA00023054"/>
    </source>
</evidence>
<keyword evidence="4" id="KW-0970">Cilium biogenesis/degradation</keyword>
<feature type="coiled-coil region" evidence="8">
    <location>
        <begin position="948"/>
        <end position="1020"/>
    </location>
</feature>
<dbReference type="Pfam" id="PF16574">
    <property type="entry name" value="CEP209_CC5"/>
    <property type="match status" value="1"/>
</dbReference>
<feature type="coiled-coil region" evidence="8">
    <location>
        <begin position="1206"/>
        <end position="1323"/>
    </location>
</feature>
<evidence type="ECO:0000313" key="12">
    <source>
        <dbReference type="Proteomes" id="UP001159427"/>
    </source>
</evidence>
<evidence type="ECO:0000256" key="3">
    <source>
        <dbReference type="ARBA" id="ARBA00022490"/>
    </source>
</evidence>
<organism evidence="11 12">
    <name type="scientific">Porites evermanni</name>
    <dbReference type="NCBI Taxonomy" id="104178"/>
    <lineage>
        <taxon>Eukaryota</taxon>
        <taxon>Metazoa</taxon>
        <taxon>Cnidaria</taxon>
        <taxon>Anthozoa</taxon>
        <taxon>Hexacorallia</taxon>
        <taxon>Scleractinia</taxon>
        <taxon>Fungiina</taxon>
        <taxon>Poritidae</taxon>
        <taxon>Porites</taxon>
    </lineage>
</organism>
<sequence length="2472" mass="287622">MPPLDWGRIMRADITALREDLDAADDMYGVLEMGMVEAGSAEAIDANKMIKLFEVTKAVMKVKSLQVELAADELTKGGGGEREQELMDEIRHLEGELQQYRKYEGAGGEDFMREIRQIENRRAALERELNEKEEAFFKEKNKSDQLVSRLDEVERENKTLKRDLDRSKMDMRDLQRQIEQQRESMVMRRGDDADFKDKMSKKNKELSEYLDEIRILQEANDELEDRVKSVQKELEESTAEMDKMTDEYTKLKMILQQSDLIIDDMRKERDALRAQVQDLRMQFATKTDTDDQIMVAVNAKVEEWKTVLAAKEIELEQYKSLVEELNQQINGLQMDTDKTSLAMLQQAVAEKDEKIEMLKKELEKASTEMHGVASYVEQVKSQTEKGVPSAYQQKRIKELNSTLHREQLEVLQIKDRMIMAEKAAATKDKQLNDLLARMMQYERGEYGLSEAVQEIKDCKAQIRIRDQNIEDLTSEVNKLEIKVNDTEMENEELRERLGMDPKETLDIEDVRHKKKVKAEQAVALNRALTKEVERLEEERLQLKRQLRKQAMHRGARAVELGITAEDLIIAEEQEVVSSPRRPLPAVDSDGEVTRALNKRLEGEVEKNEQQIENYKTNMKKIETENKELKEENKQMEVGMREILAQLKEHAQKDSDESKLIQVPSLEKLMALIESRNAVGQYDTTLNLKAQIEHLSGRNEELRHELHNAREETAKSIMQLERKNAKIEDLEKEVKVLKEIGEGAVKLQPMPLPQGMTPSSTEIIASLNEHLIHVLQEISLKEKLLVKMEKDLELFKRKFSVILHQKGLLYSDYLREKKKWEEEKKGIEEEKTATELAREHDKIRLLEFERLLDTLDKDEDKQGKRLGEMTRKITVLRVNEKSLSRRYTAMQEVEAALRKENKKYRNDVVAMETAITERLGYLQRHKEMSTYKISVLQRSLDESVPATELEAANKQYNELTEKYRDIIQRENNLVARSAAVDSLEVDKKALEETNADLKKEMTSLKERNHSLEQMLNELLAKEGGEGGGDGGYLRQEEIDRISRKLATLEMKELNERERAEHATRKYDQLQSLIKELEERNAELEQKFAEISKLNLESQRIERQLREELSNSVTQDTHAAVTRRVQSLEESESQLKVEVSRLKEVAEVASHQTEAIKAQQESQDKELTSLRKQLYDIQMESDDKTIIGKLHHHIVALQVSEGTAVRKLEAATQKLAKQEARLLRLEQKIDEKDQTLYHAKTEARNKAKFLKRTIQDLRRQYSGALPLMKQEKFADTMRSLQKDKRKLEGELRKAKTDREAAEDKLAELKLQHEGLQELMATLKDGKGAAKVTEWHAKMGEIRLQDLKLNRAITRLQEEMKYLENIVKVHERTISDLEDENVHLSKEHEERQLIWEQREVELERTIDKLEKQQEQLADAAAKFEEATGSIPDPNLPVANQLELAIRKIKEHIRIIVGTREENKQLKKKYSELDQAFKQSEERLTQKDKLINELRLRLPLSDREEITSEAKKAAGLTEEDYESKRALKVAQATVSSLQQMLAHKEESLAKYQEMLKEAREEAKTQSEQHKAEIQLLQDRLHLETDETFRRKKTFHMDSVSGDGPPVPTHRQLSRLSELEEMVVEQDNALAVAAEKYKKSRSEIARMKKENEEQVNKLKQEIARKEEEQLKERNKLANEKLERDERIMEQSKEIEILKDELETAKEAAQRAPSKTMKHLVERLRNQLALKEKQQKSLSQALLQLRADMVTTAEENVQAHARKAEQEANVQHIVDKETAGLQARIEELQERMEKLKKELKKQKDKESSLLEEKDKLKQDLSKKDSALLKLGRELKDLETVQDKLEKKEEELRSERNTNAQERSEVEKLRERVKTLQDKLRQQKQKSTEEGVDGPGTEKPVVEEIIKEDRATVVSEGVARWEDNKKWQQKVEVLRGKLAEKTREQEKAEKTIAMLREAVNRAEKDKAGLHSRLKSSSKAVVGGPPLVSNEVVQDLKHNIYKLEEENQELRRQKVLGHDRQMEALELKNRQLVDYIEGLERDLAGRMAEQRSVDQADADMYRELYQRNQSLQKQLLEAKEENMELRFDYEQARKENPRLKARVEDLQEYVEILKAELDASKKREKARKKSLGTGMGGQSVEDLERVIAAMRRVVERLQGENDQLKKTVGSGGPQYGEVIKENKRLKQELEKAKAGDKTPHTKGISGQANTAKLMSENEKLRKDLKKEMDEVEKLKAVNANLEQRKEELVKELEQLHQKLSESNMDGLDSKEWKSVVLPKIYEEKMQKLEAELEKKTNLLKDIKTYLKAAANRETELTKKQHELEEKVTILERFPTNIKTDSDLVKEFQQTRLRLATLESEKEEMLHEVRQLRKMGQAGDLPRDLNNDEVLEKLRNYDNMMADDVELRTRLKTVELERDRLSHEIIKLKKELEAFDPAFFEEIEDLKYNYQKSVERNVLYERQLRQLSRQFGVDVNIPTED</sequence>
<feature type="coiled-coil region" evidence="8">
    <location>
        <begin position="597"/>
        <end position="645"/>
    </location>
</feature>
<gene>
    <name evidence="11" type="ORF">PEVE_00008797</name>
</gene>
<feature type="domain" description="Centrosomal protein of 290kDa coiled-coil region" evidence="10">
    <location>
        <begin position="1274"/>
        <end position="1401"/>
    </location>
</feature>
<feature type="coiled-coil region" evidence="8">
    <location>
        <begin position="462"/>
        <end position="552"/>
    </location>
</feature>
<evidence type="ECO:0000256" key="9">
    <source>
        <dbReference type="SAM" id="MobiDB-lite"/>
    </source>
</evidence>
<dbReference type="InterPro" id="IPR032321">
    <property type="entry name" value="Cep209_CC5"/>
</dbReference>
<feature type="coiled-coil region" evidence="8">
    <location>
        <begin position="2402"/>
        <end position="2461"/>
    </location>
</feature>
<feature type="coiled-coil region" evidence="8">
    <location>
        <begin position="809"/>
        <end position="836"/>
    </location>
</feature>
<protein>
    <recommendedName>
        <fullName evidence="10">Centrosomal protein of 290kDa coiled-coil region domain-containing protein</fullName>
    </recommendedName>
</protein>
<feature type="coiled-coil region" evidence="8">
    <location>
        <begin position="1611"/>
        <end position="1735"/>
    </location>
</feature>
<dbReference type="Gene3D" id="1.10.287.1490">
    <property type="match status" value="1"/>
</dbReference>
<feature type="coiled-coil region" evidence="8">
    <location>
        <begin position="684"/>
        <end position="739"/>
    </location>
</feature>
<feature type="compositionally biased region" description="Basic and acidic residues" evidence="9">
    <location>
        <begin position="1833"/>
        <end position="1882"/>
    </location>
</feature>
<feature type="region of interest" description="Disordered" evidence="9">
    <location>
        <begin position="1833"/>
        <end position="1896"/>
    </location>
</feature>
<reference evidence="11 12" key="1">
    <citation type="submission" date="2022-05" db="EMBL/GenBank/DDBJ databases">
        <authorList>
            <consortium name="Genoscope - CEA"/>
            <person name="William W."/>
        </authorList>
    </citation>
    <scope>NUCLEOTIDE SEQUENCE [LARGE SCALE GENOMIC DNA]</scope>
</reference>
<evidence type="ECO:0000256" key="6">
    <source>
        <dbReference type="ARBA" id="ARBA00023212"/>
    </source>
</evidence>